<evidence type="ECO:0000313" key="2">
    <source>
        <dbReference type="EMBL" id="NMG82663.1"/>
    </source>
</evidence>
<keyword evidence="1" id="KW-1133">Transmembrane helix</keyword>
<gene>
    <name evidence="2" type="ORF">GIS02_00450</name>
</gene>
<organism evidence="2 3">
    <name type="scientific">Candidatus Ethanoperedens thermophilum</name>
    <dbReference type="NCBI Taxonomy" id="2766897"/>
    <lineage>
        <taxon>Archaea</taxon>
        <taxon>Methanobacteriati</taxon>
        <taxon>Methanobacteriota</taxon>
        <taxon>Stenosarchaea group</taxon>
        <taxon>Methanomicrobia</taxon>
        <taxon>Methanosarcinales</taxon>
        <taxon>Methanosarcinales incertae sedis</taxon>
        <taxon>GOM Arc I cluster</taxon>
        <taxon>Candidatus Ethanoperedens</taxon>
    </lineage>
</organism>
<dbReference type="EMBL" id="WNEG01000015">
    <property type="protein sequence ID" value="NMG82663.1"/>
    <property type="molecule type" value="Genomic_DNA"/>
</dbReference>
<sequence length="433" mass="48466">MKSKTLYIGLAVVAIGLLVVGIVVFTSGGDLLEKPEVSDQEQAANESVVDDETLRENHDDSAIPVAQMVTPNEDELLGRYEKSDRSFERAEIGDMIVYGHQRKIDDAIVAGDRIVYQFDKDTKELKKKIIHWRDDLPEHLPPVIPKEHAESLVRGKVQFTTLYFILPDTPVFPIDPTPRNPCWVVRSIDENGNIIITIIDAVEGKMLGYGVPPPFTGFSLSGPMNTTNCSGVWSNWYQNAESWFNTMGYPTEAVVYPNEAKVKSHIQSYDAAMFYELAHGGSDYFENDCIGTITANEIDSWIEDYPKMPFTFLGSCNGTCDAGPSTLSYEFRKGSTEDTVTVGYCGMDEPPCNGSTCWVVTVKWQDAMFDYMSQGWTVKDAFDQACRDYRQCYNETAGIRCVRFAGDPNLKVVPIVERIQKVSLEHAVDNTDL</sequence>
<feature type="transmembrane region" description="Helical" evidence="1">
    <location>
        <begin position="6"/>
        <end position="25"/>
    </location>
</feature>
<dbReference type="Proteomes" id="UP000606580">
    <property type="component" value="Unassembled WGS sequence"/>
</dbReference>
<dbReference type="AlphaFoldDB" id="A0A848D6Y8"/>
<name>A0A848D6Y8_9EURY</name>
<keyword evidence="1" id="KW-0472">Membrane</keyword>
<evidence type="ECO:0000256" key="1">
    <source>
        <dbReference type="SAM" id="Phobius"/>
    </source>
</evidence>
<reference evidence="2" key="1">
    <citation type="journal article" date="2020" name="MBio">
        <title>'Candidatus Ethanoperedens,' a Thermophilic Genus of Archaea Mediating the Anaerobic Oxidation of Ethane.</title>
        <authorList>
            <person name="Hahn C.J."/>
            <person name="Laso-Perez R."/>
            <person name="Vulcano F."/>
            <person name="Vaziourakis K.M."/>
            <person name="Stokke R."/>
            <person name="Steen I.H."/>
            <person name="Teske A."/>
            <person name="Boetius A."/>
            <person name="Liebeke M."/>
            <person name="Amann R."/>
            <person name="Knittel K."/>
            <person name="Wegener G."/>
        </authorList>
    </citation>
    <scope>NUCLEOTIDE SEQUENCE</scope>
    <source>
        <strain evidence="2">GoM-Arc1-LC-WB58</strain>
    </source>
</reference>
<comment type="caution">
    <text evidence="2">The sequence shown here is derived from an EMBL/GenBank/DDBJ whole genome shotgun (WGS) entry which is preliminary data.</text>
</comment>
<feature type="non-terminal residue" evidence="2">
    <location>
        <position position="433"/>
    </location>
</feature>
<accession>A0A848D6Y8</accession>
<evidence type="ECO:0000313" key="3">
    <source>
        <dbReference type="Proteomes" id="UP000606580"/>
    </source>
</evidence>
<proteinExistence type="predicted"/>
<keyword evidence="1" id="KW-0812">Transmembrane</keyword>
<protein>
    <submittedName>
        <fullName evidence="2">Uncharacterized protein</fullName>
    </submittedName>
</protein>